<dbReference type="Gene3D" id="3.30.559.10">
    <property type="entry name" value="Chloramphenicol acetyltransferase-like domain"/>
    <property type="match status" value="1"/>
</dbReference>
<evidence type="ECO:0000256" key="1">
    <source>
        <dbReference type="ARBA" id="ARBA00009861"/>
    </source>
</evidence>
<dbReference type="Pfam" id="PF02458">
    <property type="entry name" value="Transferase"/>
    <property type="match status" value="1"/>
</dbReference>
<reference evidence="2" key="1">
    <citation type="submission" date="2019-09" db="EMBL/GenBank/DDBJ databases">
        <title>Draft genome information of white flower Hibiscus syriacus.</title>
        <authorList>
            <person name="Kim Y.-M."/>
        </authorList>
    </citation>
    <scope>NUCLEOTIDE SEQUENCE [LARGE SCALE GENOMIC DNA]</scope>
    <source>
        <strain evidence="2">YM2019G1</strain>
    </source>
</reference>
<dbReference type="AlphaFoldDB" id="A0A6A3ALE7"/>
<comment type="similarity">
    <text evidence="1">Belongs to the plant acyltransferase family.</text>
</comment>
<dbReference type="EMBL" id="VEPZ02000982">
    <property type="protein sequence ID" value="KAE8705404.1"/>
    <property type="molecule type" value="Genomic_DNA"/>
</dbReference>
<dbReference type="PANTHER" id="PTHR31642">
    <property type="entry name" value="TRICHOTHECENE 3-O-ACETYLTRANSFERASE"/>
    <property type="match status" value="1"/>
</dbReference>
<sequence length="264" mass="28966">MVKAGCDDGTFASKARWFRANATSGRWQQERSYRRRSTNLPDRYDGMKGNGGVSDSGLKGDGIAAMVFFEDISCVLYTVFFYEAGESKEGDDPFGRAKEALEKVLIPWYPVAGRLNEYKPCYENLVPKLPDTTDLAETPIAVAQITSFGCGGLALGFGGSHALFDGIEAFNFLSSWAHISNGKANFQLIVPNYSRDALLSSIYSSPAHASIYEQNHITAIQDLNGIPMEDKGTALAKFNQAHPQVGLEQLTLAVRKETMEILKM</sequence>
<dbReference type="Proteomes" id="UP000436088">
    <property type="component" value="Unassembled WGS sequence"/>
</dbReference>
<evidence type="ECO:0000313" key="3">
    <source>
        <dbReference type="Proteomes" id="UP000436088"/>
    </source>
</evidence>
<keyword evidence="3" id="KW-1185">Reference proteome</keyword>
<evidence type="ECO:0000313" key="2">
    <source>
        <dbReference type="EMBL" id="KAE8705404.1"/>
    </source>
</evidence>
<keyword evidence="2" id="KW-0808">Transferase</keyword>
<keyword evidence="2" id="KW-0418">Kinase</keyword>
<organism evidence="2 3">
    <name type="scientific">Hibiscus syriacus</name>
    <name type="common">Rose of Sharon</name>
    <dbReference type="NCBI Taxonomy" id="106335"/>
    <lineage>
        <taxon>Eukaryota</taxon>
        <taxon>Viridiplantae</taxon>
        <taxon>Streptophyta</taxon>
        <taxon>Embryophyta</taxon>
        <taxon>Tracheophyta</taxon>
        <taxon>Spermatophyta</taxon>
        <taxon>Magnoliopsida</taxon>
        <taxon>eudicotyledons</taxon>
        <taxon>Gunneridae</taxon>
        <taxon>Pentapetalae</taxon>
        <taxon>rosids</taxon>
        <taxon>malvids</taxon>
        <taxon>Malvales</taxon>
        <taxon>Malvaceae</taxon>
        <taxon>Malvoideae</taxon>
        <taxon>Hibiscus</taxon>
    </lineage>
</organism>
<protein>
    <submittedName>
        <fullName evidence="2">Leucine-rich repeat protein kinase family protein</fullName>
    </submittedName>
</protein>
<dbReference type="GO" id="GO:0016747">
    <property type="term" value="F:acyltransferase activity, transferring groups other than amino-acyl groups"/>
    <property type="evidence" value="ECO:0007669"/>
    <property type="project" value="TreeGrafter"/>
</dbReference>
<name>A0A6A3ALE7_HIBSY</name>
<proteinExistence type="inferred from homology"/>
<dbReference type="PANTHER" id="PTHR31642:SF186">
    <property type="entry name" value="BRASSINOSTEROID-RELATED ACYLTRANSFERASE 1-LIKE"/>
    <property type="match status" value="1"/>
</dbReference>
<dbReference type="GO" id="GO:0016301">
    <property type="term" value="F:kinase activity"/>
    <property type="evidence" value="ECO:0007669"/>
    <property type="project" value="UniProtKB-KW"/>
</dbReference>
<dbReference type="InterPro" id="IPR023213">
    <property type="entry name" value="CAT-like_dom_sf"/>
</dbReference>
<gene>
    <name evidence="2" type="ORF">F3Y22_tig00110429pilonHSYRG01060</name>
</gene>
<dbReference type="InterPro" id="IPR050317">
    <property type="entry name" value="Plant_Fungal_Acyltransferase"/>
</dbReference>
<comment type="caution">
    <text evidence="2">The sequence shown here is derived from an EMBL/GenBank/DDBJ whole genome shotgun (WGS) entry which is preliminary data.</text>
</comment>
<accession>A0A6A3ALE7</accession>